<protein>
    <submittedName>
        <fullName evidence="3">Transcription factor tau subunit sfc4</fullName>
    </submittedName>
</protein>
<comment type="caution">
    <text evidence="3">The sequence shown here is derived from an EMBL/GenBank/DDBJ whole genome shotgun (WGS) entry which is preliminary data.</text>
</comment>
<dbReference type="AlphaFoldDB" id="A0A8T9BJ96"/>
<evidence type="ECO:0000313" key="4">
    <source>
        <dbReference type="Proteomes" id="UP000469559"/>
    </source>
</evidence>
<feature type="region of interest" description="Disordered" evidence="2">
    <location>
        <begin position="664"/>
        <end position="684"/>
    </location>
</feature>
<feature type="repeat" description="TPR" evidence="1">
    <location>
        <begin position="959"/>
        <end position="992"/>
    </location>
</feature>
<evidence type="ECO:0000256" key="2">
    <source>
        <dbReference type="SAM" id="MobiDB-lite"/>
    </source>
</evidence>
<feature type="region of interest" description="Disordered" evidence="2">
    <location>
        <begin position="83"/>
        <end position="144"/>
    </location>
</feature>
<name>A0A8T9BJ96_9HELO</name>
<accession>A0A8T9BJ96</accession>
<dbReference type="InterPro" id="IPR011990">
    <property type="entry name" value="TPR-like_helical_dom_sf"/>
</dbReference>
<dbReference type="SMART" id="SM00028">
    <property type="entry name" value="TPR"/>
    <property type="match status" value="6"/>
</dbReference>
<dbReference type="OrthoDB" id="9991317at2759"/>
<sequence>MQEEDSTLPPQAPRGSGWFHQLQPIQPRPVYKSIYAAQAQPLDLALTPSYNPVEAAEAQPLDPALTPSYDPAWYSITQQHGELGHEAGSSSGSAGQLPTGQPSDWHRRYSSATASSQTGSNSPPNSNTQSFVDPLSESRRSAQNPLYKIAQAVRASRDLRVRARQNFRGGIEKEDHIMWKPGEGTAKFKAQLANLDDQIEELRNPDGNTDDSHLDLDGQEIEGLFSQTRPGRRRIGKNGPGPSGRGIIRGPRRAAPPTGDVKMRLSTASQMFLREEYHEAKKLAIEIIAMNAETLEAWTLLATIWKELGRIEHAITCLMFAAHMRPKHLEMWFNFAEFALQETGDKRPDFLFHAQFAYAAAIRNDYTSVKAHIGKARCYVERGMPPNALKEYHAILDLKPHDMEILEEVAMLCIDMDNVNPAQELYRKSIAHLRGSPDTTGSSFSWTDVDTYLELYGHARQYEDAIKELKSLARWLLGREEETFWDDVTADDREWDASNTRRLAIDAFKGDKYPDSSYGPGLPIELRIKLGLYRLHLYSPEYKRHFEFLDPENKTGENRVANNPSLCRKVADAFVDFGLYGSALRFYKPLKEIAEENTASLNIQMGKCFLEQKFEDEAEERFKEAIRLDDSDTEARELLASIYDERGEEKSAFDLINQVCERKRLQEPEPDLSRPTPQRKQRMPRIKLASASERMTLEILEAQCHTIKTKLEGMRNGEAEATKMWIAAAQNLTQEFRNVTTFYPLSDRSSKARVYEAGDLASMADRLSQSWSIVPIPNSILTSTGLGAELSDYATAPRNIPEDYRNISFGTWLDIFMEYAICLAKRGEQQECYEIVEAASEAIVFCYSREYKFQIHLCWCLCALISNDEQTLMAIARFFLKDYQFTTDAYRVFSALARMNNAPVSWYNSGPTQKFVLRQIKNMDYTLVDEESRKQIVEKAAYSAVDENGRLVINEDLDLSLLMLYGYILSTNNSFQFALNYFLRAYAVDPNNPMIHLTLGVTYIHDALKRQIENRQHSILQGLTFILRYYDTRSESQHIEERLEAHYNVGRTYHMLGLVHLALPYYWKVLKEGSEDIKEGLTVDAAYNLQTIYMMSGNAEMAQSITKEFLVI</sequence>
<proteinExistence type="predicted"/>
<dbReference type="EMBL" id="QGMF01000106">
    <property type="protein sequence ID" value="TVY19441.1"/>
    <property type="molecule type" value="Genomic_DNA"/>
</dbReference>
<keyword evidence="4" id="KW-1185">Reference proteome</keyword>
<gene>
    <name evidence="3" type="primary">sfc4</name>
    <name evidence="3" type="ORF">LARI1_G003531</name>
</gene>
<organism evidence="3 4">
    <name type="scientific">Lachnellula arida</name>
    <dbReference type="NCBI Taxonomy" id="1316785"/>
    <lineage>
        <taxon>Eukaryota</taxon>
        <taxon>Fungi</taxon>
        <taxon>Dikarya</taxon>
        <taxon>Ascomycota</taxon>
        <taxon>Pezizomycotina</taxon>
        <taxon>Leotiomycetes</taxon>
        <taxon>Helotiales</taxon>
        <taxon>Lachnaceae</taxon>
        <taxon>Lachnellula</taxon>
    </lineage>
</organism>
<feature type="compositionally biased region" description="Polar residues" evidence="2">
    <location>
        <begin position="110"/>
        <end position="131"/>
    </location>
</feature>
<dbReference type="Proteomes" id="UP000469559">
    <property type="component" value="Unassembled WGS sequence"/>
</dbReference>
<dbReference type="Gene3D" id="1.25.40.10">
    <property type="entry name" value="Tetratricopeptide repeat domain"/>
    <property type="match status" value="3"/>
</dbReference>
<dbReference type="InterPro" id="IPR039340">
    <property type="entry name" value="Tfc4/TFIIIC-102/Sfc4"/>
</dbReference>
<dbReference type="PANTHER" id="PTHR23082:SF0">
    <property type="entry name" value="GENERAL TRANSCRIPTION FACTOR 3C POLYPEPTIDE 3"/>
    <property type="match status" value="1"/>
</dbReference>
<feature type="region of interest" description="Disordered" evidence="2">
    <location>
        <begin position="226"/>
        <end position="259"/>
    </location>
</feature>
<dbReference type="PROSITE" id="PS50005">
    <property type="entry name" value="TPR"/>
    <property type="match status" value="2"/>
</dbReference>
<dbReference type="SUPFAM" id="SSF48452">
    <property type="entry name" value="TPR-like"/>
    <property type="match status" value="2"/>
</dbReference>
<feature type="repeat" description="TPR" evidence="1">
    <location>
        <begin position="599"/>
        <end position="632"/>
    </location>
</feature>
<reference evidence="3 4" key="1">
    <citation type="submission" date="2018-05" db="EMBL/GenBank/DDBJ databases">
        <title>Whole genome sequencing for identification of molecular markers to develop diagnostic detection tools for the regulated plant pathogen Lachnellula willkommii.</title>
        <authorList>
            <person name="Giroux E."/>
            <person name="Bilodeau G."/>
        </authorList>
    </citation>
    <scope>NUCLEOTIDE SEQUENCE [LARGE SCALE GENOMIC DNA]</scope>
    <source>
        <strain evidence="3 4">CBS 203.66</strain>
    </source>
</reference>
<feature type="compositionally biased region" description="Low complexity" evidence="2">
    <location>
        <begin position="86"/>
        <end position="95"/>
    </location>
</feature>
<evidence type="ECO:0000256" key="1">
    <source>
        <dbReference type="PROSITE-ProRule" id="PRU00339"/>
    </source>
</evidence>
<dbReference type="GO" id="GO:0000127">
    <property type="term" value="C:transcription factor TFIIIC complex"/>
    <property type="evidence" value="ECO:0007669"/>
    <property type="project" value="TreeGrafter"/>
</dbReference>
<dbReference type="PANTHER" id="PTHR23082">
    <property type="entry name" value="TRANSCRIPTION INITIATION FACTOR IIIC TFIIIC , POLYPEPTIDE 3-RELATED"/>
    <property type="match status" value="1"/>
</dbReference>
<keyword evidence="1" id="KW-0802">TPR repeat</keyword>
<dbReference type="GO" id="GO:0006383">
    <property type="term" value="P:transcription by RNA polymerase III"/>
    <property type="evidence" value="ECO:0007669"/>
    <property type="project" value="InterPro"/>
</dbReference>
<feature type="compositionally biased region" description="Low complexity" evidence="2">
    <location>
        <begin position="245"/>
        <end position="257"/>
    </location>
</feature>
<feature type="region of interest" description="Disordered" evidence="2">
    <location>
        <begin position="1"/>
        <end position="21"/>
    </location>
</feature>
<evidence type="ECO:0000313" key="3">
    <source>
        <dbReference type="EMBL" id="TVY19441.1"/>
    </source>
</evidence>
<dbReference type="InterPro" id="IPR019734">
    <property type="entry name" value="TPR_rpt"/>
</dbReference>